<feature type="coiled-coil region" evidence="1">
    <location>
        <begin position="29"/>
        <end position="184"/>
    </location>
</feature>
<feature type="transmembrane region" description="Helical" evidence="2">
    <location>
        <begin position="513"/>
        <end position="533"/>
    </location>
</feature>
<keyword evidence="2" id="KW-0472">Membrane</keyword>
<feature type="transmembrane region" description="Helical" evidence="2">
    <location>
        <begin position="620"/>
        <end position="639"/>
    </location>
</feature>
<evidence type="ECO:0000313" key="4">
    <source>
        <dbReference type="EMBL" id="RDH41505.1"/>
    </source>
</evidence>
<name>A0A4P9VEM5_9GAMM</name>
<dbReference type="Pfam" id="PF10145">
    <property type="entry name" value="PhageMin_Tail"/>
    <property type="match status" value="1"/>
</dbReference>
<dbReference type="Proteomes" id="UP000257039">
    <property type="component" value="Unassembled WGS sequence"/>
</dbReference>
<keyword evidence="2" id="KW-0812">Transmembrane</keyword>
<evidence type="ECO:0000256" key="1">
    <source>
        <dbReference type="SAM" id="Coils"/>
    </source>
</evidence>
<dbReference type="EMBL" id="NDXW01000008">
    <property type="protein sequence ID" value="RDH41505.1"/>
    <property type="molecule type" value="Genomic_DNA"/>
</dbReference>
<feature type="domain" description="Phage tail tape measure protein" evidence="3">
    <location>
        <begin position="231"/>
        <end position="444"/>
    </location>
</feature>
<evidence type="ECO:0000256" key="2">
    <source>
        <dbReference type="SAM" id="Phobius"/>
    </source>
</evidence>
<dbReference type="AlphaFoldDB" id="A0A4P9VEM5"/>
<sequence>MTSATMRLQMVMELADRLSAPMQQVTRGTERFNREVSESQQRLDELGNTRQVLDRFRQLRQRTDQTSTALEEAQRETAEVAREFNRTATPTTALTRRMQEATEQTRALQRQHLDERQELQQLRLQLQEAGVSTRNLDHATLSLQRRTDRYNRELEEQQRQIARTQEAQDQLNQLQQRNSDLKSKLVGDTAKLGGAIYAAKKLTDAYADVASAKGEIASLGIGVEGQNAIAEAARQYSNQWSGTTQAEFIRASYDIKSGISSLGDAAVGEFTKIAALTGGATKSSTAEMTSLFASGYAIYRKQFDGFAKTYIADWEKLSAEEKDIKFGEMLSSGISSSVQAFKTEGPKVAQAISTLGDTATSAGASMAEQFAVLGMLSASKEGGEAATKYKRFIEGAGAAGEKLGLSFLDANNNLLPTIDILKRIKQHYGDLDTLEIQEIRTAFGSSEAKDFVEKFIPMIDELDQSIGNMQTNLQGGMATTNKMASDILLGGPNESFNQMGNRFNNLAVMVGEIFAPALMGVVDVLGIVAIGAQELINTFPMASKFILYGAGAFVALKMAIIAGRTAMLAWNAANMLSLTTANAHTAATSRMGIVQTALKVKTGAVTAAQWLWNAALNANPIGLVITAVGALIGIAAYLVDDWNVVWDFFKNLWASMKEMAADAWQWIQESIIAPIMAIKDALGAAWNKLFGDDEKTVEVTQKVKQISDQANHIAKDNPSVAKKIVQPKPLATPSGTHQNNHYQVTINIDKPNASPEEINRAVAKAMDDHQRKNARSIRGNLHD</sequence>
<dbReference type="RefSeq" id="WP_094789821.1">
    <property type="nucleotide sequence ID" value="NZ_NDXW01000008.1"/>
</dbReference>
<comment type="caution">
    <text evidence="4">The sequence shown here is derived from an EMBL/GenBank/DDBJ whole genome shotgun (WGS) entry which is preliminary data.</text>
</comment>
<feature type="transmembrane region" description="Helical" evidence="2">
    <location>
        <begin position="545"/>
        <end position="570"/>
    </location>
</feature>
<keyword evidence="1" id="KW-0175">Coiled coil</keyword>
<keyword evidence="5" id="KW-1185">Reference proteome</keyword>
<organism evidence="4 5">
    <name type="scientific">Zooshikella ganghwensis</name>
    <dbReference type="NCBI Taxonomy" id="202772"/>
    <lineage>
        <taxon>Bacteria</taxon>
        <taxon>Pseudomonadati</taxon>
        <taxon>Pseudomonadota</taxon>
        <taxon>Gammaproteobacteria</taxon>
        <taxon>Oceanospirillales</taxon>
        <taxon>Zooshikellaceae</taxon>
        <taxon>Zooshikella</taxon>
    </lineage>
</organism>
<evidence type="ECO:0000313" key="5">
    <source>
        <dbReference type="Proteomes" id="UP000257039"/>
    </source>
</evidence>
<protein>
    <recommendedName>
        <fullName evidence="3">Phage tail tape measure protein domain-containing protein</fullName>
    </recommendedName>
</protein>
<gene>
    <name evidence="4" type="ORF">B9G39_28220</name>
</gene>
<dbReference type="InterPro" id="IPR010090">
    <property type="entry name" value="Phage_tape_meas"/>
</dbReference>
<keyword evidence="2" id="KW-1133">Transmembrane helix</keyword>
<reference evidence="4 5" key="1">
    <citation type="submission" date="2017-04" db="EMBL/GenBank/DDBJ databases">
        <title>Draft genome sequence of Zooshikella ganghwensis VG4 isolated from Red Sea sediments.</title>
        <authorList>
            <person name="Rehman Z."/>
            <person name="Alam I."/>
            <person name="Kamau A."/>
            <person name="Bajic V."/>
            <person name="Leiknes T."/>
        </authorList>
    </citation>
    <scope>NUCLEOTIDE SEQUENCE [LARGE SCALE GENOMIC DNA]</scope>
    <source>
        <strain evidence="4 5">VG4</strain>
    </source>
</reference>
<accession>A0A4P9VEM5</accession>
<proteinExistence type="predicted"/>
<evidence type="ECO:0000259" key="3">
    <source>
        <dbReference type="Pfam" id="PF10145"/>
    </source>
</evidence>